<sequence length="283" mass="32484">MEKEEDDFDDEHDGRRRKKMDEKKGKRKMIMRKMIIKIDILKNLKRHKDEDLLKGQAVKNQKALWDKALEFRFLLQKAFSNSNRLPQEPVRSLFCDSHQVVSTAYSDLVDSSKRILDSLAELQEALLEKNPSIVQATDSKSGQSKKSESSKNIDGDGDEDWSQISQLLSRIATFRDKSINKWQRKTEVTTGAAAIKSKLHAFNQNISEQIASYMRDPSRVVRQMQMRKSAVSVFGAVPEEKNTAKGEETQSEAGAQVDGDLELLDDSEFYQQLLKEFFIQIYT</sequence>
<reference evidence="3 4" key="1">
    <citation type="submission" date="2019-09" db="EMBL/GenBank/DDBJ databases">
        <authorList>
            <person name="Ou C."/>
        </authorList>
    </citation>
    <scope>NUCLEOTIDE SEQUENCE [LARGE SCALE GENOMIC DNA]</scope>
    <source>
        <strain evidence="3">S2</strain>
        <tissue evidence="3">Leaf</tissue>
    </source>
</reference>
<evidence type="ECO:0000259" key="2">
    <source>
        <dbReference type="Pfam" id="PF13339"/>
    </source>
</evidence>
<evidence type="ECO:0000313" key="4">
    <source>
        <dbReference type="Proteomes" id="UP000327157"/>
    </source>
</evidence>
<dbReference type="GO" id="GO:0005730">
    <property type="term" value="C:nucleolus"/>
    <property type="evidence" value="ECO:0007669"/>
    <property type="project" value="TreeGrafter"/>
</dbReference>
<dbReference type="PANTHER" id="PTHR15565">
    <property type="entry name" value="AATF PROTEIN APOPTOSIS ANTAGONIZING TRANSCRIPTION FACTOR"/>
    <property type="match status" value="1"/>
</dbReference>
<dbReference type="EMBL" id="SMOL01000157">
    <property type="protein sequence ID" value="KAB2627226.1"/>
    <property type="molecule type" value="Genomic_DNA"/>
</dbReference>
<gene>
    <name evidence="3" type="ORF">D8674_020844</name>
</gene>
<reference evidence="4" key="2">
    <citation type="submission" date="2019-10" db="EMBL/GenBank/DDBJ databases">
        <title>A de novo genome assembly of a pear dwarfing rootstock.</title>
        <authorList>
            <person name="Wang F."/>
            <person name="Wang J."/>
            <person name="Li S."/>
            <person name="Zhang Y."/>
            <person name="Fang M."/>
            <person name="Ma L."/>
            <person name="Zhao Y."/>
            <person name="Jiang S."/>
        </authorList>
    </citation>
    <scope>NUCLEOTIDE SEQUENCE [LARGE SCALE GENOMIC DNA]</scope>
</reference>
<dbReference type="InterPro" id="IPR025160">
    <property type="entry name" value="AATF"/>
</dbReference>
<feature type="compositionally biased region" description="Basic and acidic residues" evidence="1">
    <location>
        <begin position="145"/>
        <end position="154"/>
    </location>
</feature>
<evidence type="ECO:0000256" key="1">
    <source>
        <dbReference type="SAM" id="MobiDB-lite"/>
    </source>
</evidence>
<dbReference type="InterPro" id="IPR039223">
    <property type="entry name" value="AATF/Bfr2"/>
</dbReference>
<proteinExistence type="predicted"/>
<accession>A0A5N5HGT7</accession>
<keyword evidence="4" id="KW-1185">Reference proteome</keyword>
<dbReference type="Proteomes" id="UP000327157">
    <property type="component" value="Chromosome 2"/>
</dbReference>
<dbReference type="OrthoDB" id="1724572at2759"/>
<organism evidence="3 4">
    <name type="scientific">Pyrus ussuriensis x Pyrus communis</name>
    <dbReference type="NCBI Taxonomy" id="2448454"/>
    <lineage>
        <taxon>Eukaryota</taxon>
        <taxon>Viridiplantae</taxon>
        <taxon>Streptophyta</taxon>
        <taxon>Embryophyta</taxon>
        <taxon>Tracheophyta</taxon>
        <taxon>Spermatophyta</taxon>
        <taxon>Magnoliopsida</taxon>
        <taxon>eudicotyledons</taxon>
        <taxon>Gunneridae</taxon>
        <taxon>Pentapetalae</taxon>
        <taxon>rosids</taxon>
        <taxon>fabids</taxon>
        <taxon>Rosales</taxon>
        <taxon>Rosaceae</taxon>
        <taxon>Amygdaloideae</taxon>
        <taxon>Maleae</taxon>
        <taxon>Pyrus</taxon>
    </lineage>
</organism>
<dbReference type="PANTHER" id="PTHR15565:SF0">
    <property type="entry name" value="PROTEIN AATF"/>
    <property type="match status" value="1"/>
</dbReference>
<dbReference type="Pfam" id="PF13339">
    <property type="entry name" value="AATF-Che1"/>
    <property type="match status" value="1"/>
</dbReference>
<protein>
    <submittedName>
        <fullName evidence="3">Protein AATF-like</fullName>
    </submittedName>
</protein>
<evidence type="ECO:0000313" key="3">
    <source>
        <dbReference type="EMBL" id="KAB2627226.1"/>
    </source>
</evidence>
<feature type="region of interest" description="Disordered" evidence="1">
    <location>
        <begin position="1"/>
        <end position="26"/>
    </location>
</feature>
<feature type="compositionally biased region" description="Acidic residues" evidence="1">
    <location>
        <begin position="1"/>
        <end position="11"/>
    </location>
</feature>
<reference evidence="3 4" key="3">
    <citation type="submission" date="2019-11" db="EMBL/GenBank/DDBJ databases">
        <title>A de novo genome assembly of a pear dwarfing rootstock.</title>
        <authorList>
            <person name="Wang F."/>
            <person name="Wang J."/>
            <person name="Li S."/>
            <person name="Zhang Y."/>
            <person name="Fang M."/>
            <person name="Ma L."/>
            <person name="Zhao Y."/>
            <person name="Jiang S."/>
        </authorList>
    </citation>
    <scope>NUCLEOTIDE SEQUENCE [LARGE SCALE GENOMIC DNA]</scope>
    <source>
        <strain evidence="3">S2</strain>
        <tissue evidence="3">Leaf</tissue>
    </source>
</reference>
<comment type="caution">
    <text evidence="3">The sequence shown here is derived from an EMBL/GenBank/DDBJ whole genome shotgun (WGS) entry which is preliminary data.</text>
</comment>
<feature type="region of interest" description="Disordered" evidence="1">
    <location>
        <begin position="133"/>
        <end position="158"/>
    </location>
</feature>
<name>A0A5N5HGT7_9ROSA</name>
<feature type="domain" description="AATF leucine zipper-containing" evidence="2">
    <location>
        <begin position="51"/>
        <end position="185"/>
    </location>
</feature>
<dbReference type="AlphaFoldDB" id="A0A5N5HGT7"/>